<dbReference type="NCBIfam" id="TIGR00369">
    <property type="entry name" value="unchar_dom_1"/>
    <property type="match status" value="1"/>
</dbReference>
<evidence type="ECO:0000259" key="2">
    <source>
        <dbReference type="Pfam" id="PF03061"/>
    </source>
</evidence>
<dbReference type="InterPro" id="IPR006683">
    <property type="entry name" value="Thioestr_dom"/>
</dbReference>
<sequence length="156" mass="17487">MSDAVTDSLADPFREARRLARESGDFSVLVATVPYARYLGVQLSLHEGRPRAMLPFRQELVGNPRLPALHGGITAAFMENAAMLHLLYQLETTRVPKSIDFSIDYLLPARTEELYADCEIGRMGSRVAQATIRCWQKSQDRPVAVARAHFLLMTPE</sequence>
<dbReference type="RefSeq" id="WP_104231303.1">
    <property type="nucleotide sequence ID" value="NZ_PSNW01000009.1"/>
</dbReference>
<dbReference type="SUPFAM" id="SSF54637">
    <property type="entry name" value="Thioesterase/thiol ester dehydrase-isomerase"/>
    <property type="match status" value="1"/>
</dbReference>
<dbReference type="OrthoDB" id="9813158at2"/>
<dbReference type="PANTHER" id="PTHR43240">
    <property type="entry name" value="1,4-DIHYDROXY-2-NAPHTHOYL-COA THIOESTERASE 1"/>
    <property type="match status" value="1"/>
</dbReference>
<reference evidence="3 4" key="1">
    <citation type="submission" date="2018-02" db="EMBL/GenBank/DDBJ databases">
        <title>Genome sequencing of Solimonas sp. HR-BB.</title>
        <authorList>
            <person name="Lee Y."/>
            <person name="Jeon C.O."/>
        </authorList>
    </citation>
    <scope>NUCLEOTIDE SEQUENCE [LARGE SCALE GENOMIC DNA]</scope>
    <source>
        <strain evidence="3 4">HR-BB</strain>
    </source>
</reference>
<dbReference type="AlphaFoldDB" id="A0A2S5TCX6"/>
<organism evidence="3 4">
    <name type="scientific">Solimonas fluminis</name>
    <dbReference type="NCBI Taxonomy" id="2086571"/>
    <lineage>
        <taxon>Bacteria</taxon>
        <taxon>Pseudomonadati</taxon>
        <taxon>Pseudomonadota</taxon>
        <taxon>Gammaproteobacteria</taxon>
        <taxon>Nevskiales</taxon>
        <taxon>Nevskiaceae</taxon>
        <taxon>Solimonas</taxon>
    </lineage>
</organism>
<dbReference type="InterPro" id="IPR003736">
    <property type="entry name" value="PAAI_dom"/>
</dbReference>
<keyword evidence="1" id="KW-0378">Hydrolase</keyword>
<gene>
    <name evidence="3" type="ORF">C3942_15655</name>
</gene>
<evidence type="ECO:0000313" key="4">
    <source>
        <dbReference type="Proteomes" id="UP000238220"/>
    </source>
</evidence>
<dbReference type="InterPro" id="IPR029069">
    <property type="entry name" value="HotDog_dom_sf"/>
</dbReference>
<dbReference type="PANTHER" id="PTHR43240:SF3">
    <property type="entry name" value="THIOESTERASE DOMAIN-CONTAINING PROTEIN"/>
    <property type="match status" value="1"/>
</dbReference>
<dbReference type="CDD" id="cd03443">
    <property type="entry name" value="PaaI_thioesterase"/>
    <property type="match status" value="1"/>
</dbReference>
<protein>
    <submittedName>
        <fullName evidence="3">Thioesterase</fullName>
    </submittedName>
</protein>
<dbReference type="Proteomes" id="UP000238220">
    <property type="component" value="Unassembled WGS sequence"/>
</dbReference>
<dbReference type="Gene3D" id="3.10.129.10">
    <property type="entry name" value="Hotdog Thioesterase"/>
    <property type="match status" value="1"/>
</dbReference>
<dbReference type="Pfam" id="PF03061">
    <property type="entry name" value="4HBT"/>
    <property type="match status" value="1"/>
</dbReference>
<accession>A0A2S5TCX6</accession>
<evidence type="ECO:0000313" key="3">
    <source>
        <dbReference type="EMBL" id="PPE72860.1"/>
    </source>
</evidence>
<dbReference type="EMBL" id="PSNW01000009">
    <property type="protein sequence ID" value="PPE72860.1"/>
    <property type="molecule type" value="Genomic_DNA"/>
</dbReference>
<name>A0A2S5TCX6_9GAMM</name>
<proteinExistence type="predicted"/>
<evidence type="ECO:0000256" key="1">
    <source>
        <dbReference type="ARBA" id="ARBA00022801"/>
    </source>
</evidence>
<feature type="domain" description="Thioesterase" evidence="2">
    <location>
        <begin position="69"/>
        <end position="140"/>
    </location>
</feature>
<dbReference type="GO" id="GO:0016289">
    <property type="term" value="F:acyl-CoA hydrolase activity"/>
    <property type="evidence" value="ECO:0007669"/>
    <property type="project" value="UniProtKB-ARBA"/>
</dbReference>
<comment type="caution">
    <text evidence="3">The sequence shown here is derived from an EMBL/GenBank/DDBJ whole genome shotgun (WGS) entry which is preliminary data.</text>
</comment>
<keyword evidence="4" id="KW-1185">Reference proteome</keyword>